<gene>
    <name evidence="1" type="ORF">C437_10778</name>
</gene>
<keyword evidence="2" id="KW-1185">Reference proteome</keyword>
<accession>M0JF12</accession>
<reference evidence="1 2" key="1">
    <citation type="journal article" date="2014" name="PLoS Genet.">
        <title>Phylogenetically driven sequencing of extremely halophilic archaea reveals strategies for static and dynamic osmo-response.</title>
        <authorList>
            <person name="Becker E.A."/>
            <person name="Seitzer P.M."/>
            <person name="Tritt A."/>
            <person name="Larsen D."/>
            <person name="Krusor M."/>
            <person name="Yao A.I."/>
            <person name="Wu D."/>
            <person name="Madern D."/>
            <person name="Eisen J.A."/>
            <person name="Darling A.E."/>
            <person name="Facciotti M.T."/>
        </authorList>
    </citation>
    <scope>NUCLEOTIDE SEQUENCE [LARGE SCALE GENOMIC DNA]</scope>
    <source>
        <strain evidence="1 2">ATCC 29715</strain>
    </source>
</reference>
<dbReference type="AlphaFoldDB" id="M0JF12"/>
<name>M0JF12_HALVA</name>
<evidence type="ECO:0000313" key="1">
    <source>
        <dbReference type="EMBL" id="EMA06584.1"/>
    </source>
</evidence>
<dbReference type="EMBL" id="AOLQ01000042">
    <property type="protein sequence ID" value="EMA06584.1"/>
    <property type="molecule type" value="Genomic_DNA"/>
</dbReference>
<organism evidence="1 2">
    <name type="scientific">Haloarcula vallismortis ATCC 29715</name>
    <dbReference type="NCBI Taxonomy" id="662477"/>
    <lineage>
        <taxon>Archaea</taxon>
        <taxon>Methanobacteriati</taxon>
        <taxon>Methanobacteriota</taxon>
        <taxon>Stenosarchaea group</taxon>
        <taxon>Halobacteria</taxon>
        <taxon>Halobacteriales</taxon>
        <taxon>Haloarculaceae</taxon>
        <taxon>Haloarcula</taxon>
    </lineage>
</organism>
<proteinExistence type="predicted"/>
<protein>
    <submittedName>
        <fullName evidence="1">Uncharacterized protein</fullName>
    </submittedName>
</protein>
<evidence type="ECO:0000313" key="2">
    <source>
        <dbReference type="Proteomes" id="UP000011534"/>
    </source>
</evidence>
<sequence>MPPSVMIHVNKWRGKVIQGFSWWRVDYSRLEVEFLVIIKHSIFRAGKQCGEMSELVFERPDMMV</sequence>
<dbReference type="Proteomes" id="UP000011534">
    <property type="component" value="Unassembled WGS sequence"/>
</dbReference>
<comment type="caution">
    <text evidence="1">The sequence shown here is derived from an EMBL/GenBank/DDBJ whole genome shotgun (WGS) entry which is preliminary data.</text>
</comment>